<dbReference type="GO" id="GO:0003723">
    <property type="term" value="F:RNA binding"/>
    <property type="evidence" value="ECO:0007669"/>
    <property type="project" value="InterPro"/>
</dbReference>
<dbReference type="GeneID" id="59454849"/>
<dbReference type="InterPro" id="IPR036974">
    <property type="entry name" value="PUA_sf"/>
</dbReference>
<feature type="domain" description="UPF0113" evidence="1">
    <location>
        <begin position="99"/>
        <end position="165"/>
    </location>
</feature>
<dbReference type="Proteomes" id="UP000593766">
    <property type="component" value="Chromosome"/>
</dbReference>
<dbReference type="OrthoDB" id="11794at2157"/>
<proteinExistence type="predicted"/>
<protein>
    <recommendedName>
        <fullName evidence="1">UPF0113 domain-containing protein</fullName>
    </recommendedName>
</protein>
<organism evidence="2 3">
    <name type="scientific">Thermosphaera chiliense</name>
    <dbReference type="NCBI Taxonomy" id="3402707"/>
    <lineage>
        <taxon>Archaea</taxon>
        <taxon>Thermoproteota</taxon>
        <taxon>Thermoprotei</taxon>
        <taxon>Desulfurococcales</taxon>
        <taxon>Desulfurococcaceae</taxon>
        <taxon>Thermosphaera</taxon>
    </lineage>
</organism>
<sequence>MKSLTSELKVFPLPRKWLNSLKAITRKLWSADLDDFIGQYNFATCFGTDCLLWSTNRRARERRVIYEGFWTGVFHEKRLLPSISLVEKIFANNHFRAAIVVTYKASELFLYGRDVFETSVLTRYEPVDGIVAVLEPEEKSVIGFAHYDASCKCYRNLYDLSIFLRLLG</sequence>
<keyword evidence="3" id="KW-1185">Reference proteome</keyword>
<gene>
    <name evidence="2" type="ORF">IMZ38_05485</name>
</gene>
<dbReference type="Gene3D" id="2.30.130.10">
    <property type="entry name" value="PUA domain"/>
    <property type="match status" value="1"/>
</dbReference>
<name>A0A7M1UPC1_9CREN</name>
<dbReference type="EMBL" id="CP063144">
    <property type="protein sequence ID" value="QOR94090.1"/>
    <property type="molecule type" value="Genomic_DNA"/>
</dbReference>
<evidence type="ECO:0000313" key="3">
    <source>
        <dbReference type="Proteomes" id="UP000593766"/>
    </source>
</evidence>
<evidence type="ECO:0000313" key="2">
    <source>
        <dbReference type="EMBL" id="QOR94090.1"/>
    </source>
</evidence>
<accession>A0A7M1UPC1</accession>
<dbReference type="RefSeq" id="WP_193435895.1">
    <property type="nucleotide sequence ID" value="NZ_CP063144.1"/>
</dbReference>
<dbReference type="AlphaFoldDB" id="A0A7M1UPC1"/>
<dbReference type="Pfam" id="PF03657">
    <property type="entry name" value="UPF0113"/>
    <property type="match status" value="1"/>
</dbReference>
<dbReference type="InterPro" id="IPR005155">
    <property type="entry name" value="UPF0113_PUA"/>
</dbReference>
<dbReference type="KEGG" id="tcs:IMZ38_05485"/>
<evidence type="ECO:0000259" key="1">
    <source>
        <dbReference type="Pfam" id="PF03657"/>
    </source>
</evidence>
<reference evidence="2 3" key="1">
    <citation type="submission" date="2020-10" db="EMBL/GenBank/DDBJ databases">
        <title>Complete genome sequence of Thermosphaera aggregans strain 3507.</title>
        <authorList>
            <person name="Zayulina K.S."/>
            <person name="Elcheninov A.G."/>
            <person name="Toshchakov S.V."/>
            <person name="Kublanov I.V."/>
            <person name="Kochetkova T.V."/>
        </authorList>
    </citation>
    <scope>NUCLEOTIDE SEQUENCE [LARGE SCALE GENOMIC DNA]</scope>
    <source>
        <strain evidence="2 3">3507</strain>
    </source>
</reference>